<dbReference type="eggNOG" id="COG0840">
    <property type="taxonomic scope" value="Bacteria"/>
</dbReference>
<dbReference type="Gene3D" id="6.10.340.10">
    <property type="match status" value="1"/>
</dbReference>
<dbReference type="InterPro" id="IPR003660">
    <property type="entry name" value="HAMP_dom"/>
</dbReference>
<accession>B8D1I6</accession>
<dbReference type="AlphaFoldDB" id="B8D1I6"/>
<dbReference type="EMBL" id="CP001098">
    <property type="protein sequence ID" value="ACL69063.1"/>
    <property type="molecule type" value="Genomic_DNA"/>
</dbReference>
<dbReference type="RefSeq" id="WP_012635251.1">
    <property type="nucleotide sequence ID" value="NC_011899.1"/>
</dbReference>
<organism evidence="8 9">
    <name type="scientific">Halothermothrix orenii (strain H 168 / OCM 544 / DSM 9562)</name>
    <dbReference type="NCBI Taxonomy" id="373903"/>
    <lineage>
        <taxon>Bacteria</taxon>
        <taxon>Bacillati</taxon>
        <taxon>Bacillota</taxon>
        <taxon>Clostridia</taxon>
        <taxon>Halanaerobiales</taxon>
        <taxon>Halothermotrichaceae</taxon>
        <taxon>Halothermothrix</taxon>
    </lineage>
</organism>
<evidence type="ECO:0000256" key="4">
    <source>
        <dbReference type="SAM" id="Coils"/>
    </source>
</evidence>
<dbReference type="KEGG" id="hor:Hore_03020"/>
<dbReference type="CDD" id="cd11386">
    <property type="entry name" value="MCP_signal"/>
    <property type="match status" value="1"/>
</dbReference>
<dbReference type="Pfam" id="PF00015">
    <property type="entry name" value="MCPsignal"/>
    <property type="match status" value="1"/>
</dbReference>
<keyword evidence="5" id="KW-0812">Transmembrane</keyword>
<dbReference type="GO" id="GO:0016020">
    <property type="term" value="C:membrane"/>
    <property type="evidence" value="ECO:0007669"/>
    <property type="project" value="InterPro"/>
</dbReference>
<proteinExistence type="inferred from homology"/>
<feature type="coiled-coil region" evidence="4">
    <location>
        <begin position="478"/>
        <end position="505"/>
    </location>
</feature>
<evidence type="ECO:0000313" key="9">
    <source>
        <dbReference type="Proteomes" id="UP000000719"/>
    </source>
</evidence>
<dbReference type="PROSITE" id="PS50885">
    <property type="entry name" value="HAMP"/>
    <property type="match status" value="1"/>
</dbReference>
<dbReference type="GO" id="GO:0007165">
    <property type="term" value="P:signal transduction"/>
    <property type="evidence" value="ECO:0007669"/>
    <property type="project" value="UniProtKB-KW"/>
</dbReference>
<feature type="domain" description="HAMP" evidence="7">
    <location>
        <begin position="336"/>
        <end position="388"/>
    </location>
</feature>
<feature type="transmembrane region" description="Helical" evidence="5">
    <location>
        <begin position="42"/>
        <end position="62"/>
    </location>
</feature>
<dbReference type="InterPro" id="IPR004089">
    <property type="entry name" value="MCPsignal_dom"/>
</dbReference>
<evidence type="ECO:0000256" key="1">
    <source>
        <dbReference type="ARBA" id="ARBA00023224"/>
    </source>
</evidence>
<evidence type="ECO:0000256" key="2">
    <source>
        <dbReference type="ARBA" id="ARBA00029447"/>
    </source>
</evidence>
<dbReference type="PROSITE" id="PS50111">
    <property type="entry name" value="CHEMOTAXIS_TRANSDUC_2"/>
    <property type="match status" value="1"/>
</dbReference>
<reference evidence="8 9" key="1">
    <citation type="journal article" date="2009" name="PLoS ONE">
        <title>Genome analysis of the anaerobic thermohalophilic bacterium Halothermothrix orenii.</title>
        <authorList>
            <person name="Mavromatis K."/>
            <person name="Ivanova N."/>
            <person name="Anderson I."/>
            <person name="Lykidis A."/>
            <person name="Hooper S.D."/>
            <person name="Sun H."/>
            <person name="Kunin V."/>
            <person name="Lapidus A."/>
            <person name="Hugenholtz P."/>
            <person name="Patel B."/>
            <person name="Kyrpides N.C."/>
        </authorList>
    </citation>
    <scope>NUCLEOTIDE SEQUENCE [LARGE SCALE GENOMIC DNA]</scope>
    <source>
        <strain evidence="9">H 168 / OCM 544 / DSM 9562</strain>
    </source>
</reference>
<dbReference type="PANTHER" id="PTHR32089">
    <property type="entry name" value="METHYL-ACCEPTING CHEMOTAXIS PROTEIN MCPB"/>
    <property type="match status" value="1"/>
</dbReference>
<gene>
    <name evidence="8" type="ordered locus">Hore_03020</name>
</gene>
<keyword evidence="9" id="KW-1185">Reference proteome</keyword>
<keyword evidence="5" id="KW-1133">Transmembrane helix</keyword>
<dbReference type="SMART" id="SM00304">
    <property type="entry name" value="HAMP"/>
    <property type="match status" value="1"/>
</dbReference>
<keyword evidence="5" id="KW-0472">Membrane</keyword>
<dbReference type="SMART" id="SM00283">
    <property type="entry name" value="MA"/>
    <property type="match status" value="1"/>
</dbReference>
<feature type="transmembrane region" description="Helical" evidence="5">
    <location>
        <begin position="316"/>
        <end position="334"/>
    </location>
</feature>
<evidence type="ECO:0000313" key="8">
    <source>
        <dbReference type="EMBL" id="ACL69063.1"/>
    </source>
</evidence>
<evidence type="ECO:0000259" key="7">
    <source>
        <dbReference type="PROSITE" id="PS50885"/>
    </source>
</evidence>
<dbReference type="STRING" id="373903.Hore_03020"/>
<comment type="similarity">
    <text evidence="2">Belongs to the methyl-accepting chemotaxis (MCP) protein family.</text>
</comment>
<protein>
    <submittedName>
        <fullName evidence="8">Methyl-accepting chemotaxis sensory transducer</fullName>
    </submittedName>
</protein>
<dbReference type="HOGENOM" id="CLU_000445_107_19_9"/>
<keyword evidence="1 3" id="KW-0807">Transducer</keyword>
<evidence type="ECO:0000256" key="3">
    <source>
        <dbReference type="PROSITE-ProRule" id="PRU00284"/>
    </source>
</evidence>
<dbReference type="SUPFAM" id="SSF58104">
    <property type="entry name" value="Methyl-accepting chemotaxis protein (MCP) signaling domain"/>
    <property type="match status" value="1"/>
</dbReference>
<sequence length="693" mass="77122">MKLKVTMSAFIKKGGKAISNFFLKIEKGLINLLNKFKIGKRLMFFILLLIILVIGLNSYLSLNTFTGYVTNQQKQNMLEGLYSIDQLLENKRTELSGYARLLSQVPAVKELVTGEGRVDVLFDLRTNLDIVNLAIRDSEFSLVHSFMAEDPLGNKKELTSKLEQLLFQGITVPFISRTESNIYINSIGPITGEFGIETIGSLIISDPINTTLLDQISKNTGYIVQLYAGDELLFNNSDASEFSSIDLVDEDIITSLNKSEESGEEFYITNKNLESGSYLVGYYPIKNFFGDNIGYLTLVSSQQGVTRLVENTQKRTVLYAVIFIIASFLIVLLITRSITVPLKKVIEVTNSVADGDLTRMVKNKSRDQLAEMTKNFNKMVQNLRSIVKELINSSENVYNMSQNLSANTEEVTAASQEVAAASEEIAAGTEEQAEKTEKATRILSEIKTKAQNVASSSEEVFQTVEQAFDRSSYGLEVMGNVSENMDQILEEVQNTQSEVLTLADKIKKINTIVEAINYINEETSLLSLNAAIEAARAGEAGRGFAVVADEIRKLAEESNKSVQEINHIFEQINTATGNVVDSMEKSSKLVEEGEKSVENAEEVFGQIQEAINKSKKVAREINRYVQEQLEGTREISDAVEEINKISRSNAEGAKQSARTNEEQTEVIEQMAQAADELAHMADNLQRMVNQFRI</sequence>
<evidence type="ECO:0000256" key="5">
    <source>
        <dbReference type="SAM" id="Phobius"/>
    </source>
</evidence>
<dbReference type="Proteomes" id="UP000000719">
    <property type="component" value="Chromosome"/>
</dbReference>
<dbReference type="PANTHER" id="PTHR32089:SF112">
    <property type="entry name" value="LYSOZYME-LIKE PROTEIN-RELATED"/>
    <property type="match status" value="1"/>
</dbReference>
<feature type="domain" description="Methyl-accepting transducer" evidence="6">
    <location>
        <begin position="407"/>
        <end position="643"/>
    </location>
</feature>
<dbReference type="CDD" id="cd06225">
    <property type="entry name" value="HAMP"/>
    <property type="match status" value="1"/>
</dbReference>
<name>B8D1I6_HALOH</name>
<dbReference type="Gene3D" id="1.10.287.950">
    <property type="entry name" value="Methyl-accepting chemotaxis protein"/>
    <property type="match status" value="1"/>
</dbReference>
<evidence type="ECO:0000259" key="6">
    <source>
        <dbReference type="PROSITE" id="PS50111"/>
    </source>
</evidence>
<keyword evidence="4" id="KW-0175">Coiled coil</keyword>
<feature type="coiled-coil region" evidence="4">
    <location>
        <begin position="583"/>
        <end position="627"/>
    </location>
</feature>
<dbReference type="Pfam" id="PF00672">
    <property type="entry name" value="HAMP"/>
    <property type="match status" value="1"/>
</dbReference>